<reference evidence="1 2" key="1">
    <citation type="submission" date="2020-08" db="EMBL/GenBank/DDBJ databases">
        <title>Genomic Encyclopedia of Type Strains, Phase IV (KMG-V): Genome sequencing to study the core and pangenomes of soil and plant-associated prokaryotes.</title>
        <authorList>
            <person name="Whitman W."/>
        </authorList>
    </citation>
    <scope>NUCLEOTIDE SEQUENCE [LARGE SCALE GENOMIC DNA]</scope>
    <source>
        <strain evidence="1 2">MP601</strain>
    </source>
</reference>
<proteinExistence type="predicted"/>
<evidence type="ECO:0000313" key="1">
    <source>
        <dbReference type="EMBL" id="MBB6130745.1"/>
    </source>
</evidence>
<gene>
    <name evidence="1" type="ORF">HDF22_004890</name>
</gene>
<evidence type="ECO:0000313" key="2">
    <source>
        <dbReference type="Proteomes" id="UP000548326"/>
    </source>
</evidence>
<organism evidence="1 2">
    <name type="scientific">Mucilaginibacter lappiensis</name>
    <dbReference type="NCBI Taxonomy" id="354630"/>
    <lineage>
        <taxon>Bacteria</taxon>
        <taxon>Pseudomonadati</taxon>
        <taxon>Bacteroidota</taxon>
        <taxon>Sphingobacteriia</taxon>
        <taxon>Sphingobacteriales</taxon>
        <taxon>Sphingobacteriaceae</taxon>
        <taxon>Mucilaginibacter</taxon>
    </lineage>
</organism>
<sequence>MHSEMVSKTLKVDSAGFCFLIKNKRSGELKVICMGESTSLSVRSRPEIDQKIVSRFLKHDVSERNKPKEI</sequence>
<comment type="caution">
    <text evidence="1">The sequence shown here is derived from an EMBL/GenBank/DDBJ whole genome shotgun (WGS) entry which is preliminary data.</text>
</comment>
<accession>A0A841JR26</accession>
<protein>
    <submittedName>
        <fullName evidence="1">Uncharacterized protein</fullName>
    </submittedName>
</protein>
<dbReference type="AlphaFoldDB" id="A0A841JR26"/>
<dbReference type="EMBL" id="JACHCA010000017">
    <property type="protein sequence ID" value="MBB6130745.1"/>
    <property type="molecule type" value="Genomic_DNA"/>
</dbReference>
<dbReference type="Proteomes" id="UP000548326">
    <property type="component" value="Unassembled WGS sequence"/>
</dbReference>
<name>A0A841JR26_9SPHI</name>